<dbReference type="PRINTS" id="PR00111">
    <property type="entry name" value="ABHYDROLASE"/>
</dbReference>
<sequence length="342" mass="37358">MSSAFRKAMLFVASVFLALLVTGFGFSAYQATGFEKSNPNRGERLDVGGYRMNSVYVPRPNTADLPTLVFIHGASANLRDQMTAFRSRLEGRADMLFLDRPGFGFSDRSGPQNAYPDGQADAIAALMRKRGISKAIIVSHSFGGAIAASFALNHKDMVAGLLFLSPATHPWPGGIEWYYDAAKAPVFGWLFSSLVAPPVGMALIDKATKTVFEPNARPDDYVEQTAAYLALRPRSFRNNAIDVANLLDHVRRMSPRYREIKAPAVIITGDADRIVYPEIHSAQLHEDIAGSTLLRIHNLGHKPDYAATDVVIAALETLAGKTRDLEGVVRRAEARIAGDRPQ</sequence>
<accession>A0A7W8U9J2</accession>
<dbReference type="SUPFAM" id="SSF53474">
    <property type="entry name" value="alpha/beta-Hydrolases"/>
    <property type="match status" value="1"/>
</dbReference>
<keyword evidence="3" id="KW-1185">Reference proteome</keyword>
<dbReference type="RefSeq" id="WP_338053486.1">
    <property type="nucleotide sequence ID" value="NZ_JACHBK010000004.1"/>
</dbReference>
<dbReference type="PANTHER" id="PTHR43798">
    <property type="entry name" value="MONOACYLGLYCEROL LIPASE"/>
    <property type="match status" value="1"/>
</dbReference>
<dbReference type="GO" id="GO:0016020">
    <property type="term" value="C:membrane"/>
    <property type="evidence" value="ECO:0007669"/>
    <property type="project" value="TreeGrafter"/>
</dbReference>
<dbReference type="Proteomes" id="UP000585507">
    <property type="component" value="Unassembled WGS sequence"/>
</dbReference>
<comment type="caution">
    <text evidence="2">The sequence shown here is derived from an EMBL/GenBank/DDBJ whole genome shotgun (WGS) entry which is preliminary data.</text>
</comment>
<proteinExistence type="predicted"/>
<feature type="domain" description="AB hydrolase-1" evidence="1">
    <location>
        <begin position="66"/>
        <end position="301"/>
    </location>
</feature>
<organism evidence="2 3">
    <name type="scientific">Rhizobium giardinii</name>
    <dbReference type="NCBI Taxonomy" id="56731"/>
    <lineage>
        <taxon>Bacteria</taxon>
        <taxon>Pseudomonadati</taxon>
        <taxon>Pseudomonadota</taxon>
        <taxon>Alphaproteobacteria</taxon>
        <taxon>Hyphomicrobiales</taxon>
        <taxon>Rhizobiaceae</taxon>
        <taxon>Rhizobium/Agrobacterium group</taxon>
        <taxon>Rhizobium</taxon>
    </lineage>
</organism>
<dbReference type="InterPro" id="IPR000073">
    <property type="entry name" value="AB_hydrolase_1"/>
</dbReference>
<dbReference type="EMBL" id="JACHBK010000004">
    <property type="protein sequence ID" value="MBB5535330.1"/>
    <property type="molecule type" value="Genomic_DNA"/>
</dbReference>
<dbReference type="Pfam" id="PF00561">
    <property type="entry name" value="Abhydrolase_1"/>
    <property type="match status" value="1"/>
</dbReference>
<dbReference type="InterPro" id="IPR050266">
    <property type="entry name" value="AB_hydrolase_sf"/>
</dbReference>
<gene>
    <name evidence="2" type="ORF">GGD55_002024</name>
</gene>
<dbReference type="Gene3D" id="3.40.50.1820">
    <property type="entry name" value="alpha/beta hydrolase"/>
    <property type="match status" value="1"/>
</dbReference>
<dbReference type="InterPro" id="IPR029058">
    <property type="entry name" value="AB_hydrolase_fold"/>
</dbReference>
<evidence type="ECO:0000313" key="2">
    <source>
        <dbReference type="EMBL" id="MBB5535330.1"/>
    </source>
</evidence>
<reference evidence="2 3" key="1">
    <citation type="submission" date="2020-08" db="EMBL/GenBank/DDBJ databases">
        <title>Genomic Encyclopedia of Type Strains, Phase IV (KMG-V): Genome sequencing to study the core and pangenomes of soil and plant-associated prokaryotes.</title>
        <authorList>
            <person name="Whitman W."/>
        </authorList>
    </citation>
    <scope>NUCLEOTIDE SEQUENCE [LARGE SCALE GENOMIC DNA]</scope>
    <source>
        <strain evidence="2 3">SEMIA 4084</strain>
    </source>
</reference>
<dbReference type="PANTHER" id="PTHR43798:SF33">
    <property type="entry name" value="HYDROLASE, PUTATIVE (AFU_ORTHOLOGUE AFUA_2G14860)-RELATED"/>
    <property type="match status" value="1"/>
</dbReference>
<dbReference type="AlphaFoldDB" id="A0A7W8U9J2"/>
<evidence type="ECO:0000259" key="1">
    <source>
        <dbReference type="Pfam" id="PF00561"/>
    </source>
</evidence>
<name>A0A7W8U9J2_9HYPH</name>
<protein>
    <submittedName>
        <fullName evidence="2">Pimeloyl-ACP methyl ester carboxylesterase</fullName>
    </submittedName>
</protein>
<evidence type="ECO:0000313" key="3">
    <source>
        <dbReference type="Proteomes" id="UP000585507"/>
    </source>
</evidence>